<evidence type="ECO:0008006" key="9">
    <source>
        <dbReference type="Google" id="ProtNLM"/>
    </source>
</evidence>
<keyword evidence="1" id="KW-1133">Transmembrane helix</keyword>
<sequence>MEIKQNLKQVTEEFKSDEKLLESAFRLEKLYNKYKYVLWALVALALAWLGYTKFLEMQKDKRAQKITTLYNEVLANPNNAAPLERLQEQAPQLAELYSYSQALKNKDIKTLDALSHAKNPLVKALASYHSASYNRDLKALQALNLPALQDFINLQKAYLLQDDPKAGKEIKALIDTISPTSELYQMATLLKHYPATGTQKATK</sequence>
<reference evidence="2" key="1">
    <citation type="submission" date="2014-12" db="EMBL/GenBank/DDBJ databases">
        <title>Whole genome sequences of four Staphylococcus schleiferi canine isolates.</title>
        <authorList>
            <person name="Misic A.M."/>
            <person name="Cain C."/>
            <person name="Morris D.O."/>
            <person name="Rankin S."/>
            <person name="Beiting D."/>
        </authorList>
    </citation>
    <scope>NUCLEOTIDE SEQUENCE</scope>
    <source>
        <strain evidence="2">ASB11</strain>
        <strain evidence="3">ASB13</strain>
        <strain evidence="5">ASB7</strain>
        <strain evidence="4">ASB9</strain>
    </source>
</reference>
<dbReference type="STRING" id="1578720.HAL011_15550"/>
<feature type="transmembrane region" description="Helical" evidence="1">
    <location>
        <begin position="36"/>
        <end position="55"/>
    </location>
</feature>
<dbReference type="OrthoDB" id="5334020at2"/>
<name>A0A0K2X6S6_9HELI</name>
<keyword evidence="1" id="KW-0472">Membrane</keyword>
<protein>
    <recommendedName>
        <fullName evidence="9">50S ribosomal protein L22</fullName>
    </recommendedName>
</protein>
<evidence type="ECO:0000313" key="5">
    <source>
        <dbReference type="EMBL" id="CRI32234.1"/>
    </source>
</evidence>
<dbReference type="RefSeq" id="WP_053940748.1">
    <property type="nucleotide sequence ID" value="NZ_BSCV01000043.1"/>
</dbReference>
<keyword evidence="1" id="KW-0812">Transmembrane</keyword>
<dbReference type="EMBL" id="CDMH01000008">
    <property type="protein sequence ID" value="CRF42064.1"/>
    <property type="molecule type" value="Genomic_DNA"/>
</dbReference>
<dbReference type="Proteomes" id="UP000043437">
    <property type="component" value="Unassembled WGS sequence"/>
</dbReference>
<reference evidence="7 8" key="2">
    <citation type="submission" date="2014-12" db="EMBL/GenBank/DDBJ databases">
        <authorList>
            <person name="Jaenicke S."/>
        </authorList>
    </citation>
    <scope>NUCLEOTIDE SEQUENCE [LARGE SCALE GENOMIC DNA]</scope>
</reference>
<evidence type="ECO:0000313" key="8">
    <source>
        <dbReference type="Proteomes" id="UP000043437"/>
    </source>
</evidence>
<evidence type="ECO:0000313" key="4">
    <source>
        <dbReference type="EMBL" id="CRF44447.1"/>
    </source>
</evidence>
<dbReference type="Proteomes" id="UP000038622">
    <property type="component" value="Unassembled WGS sequence"/>
</dbReference>
<evidence type="ECO:0000256" key="1">
    <source>
        <dbReference type="SAM" id="Phobius"/>
    </source>
</evidence>
<reference evidence="6" key="3">
    <citation type="submission" date="2014-12" db="EMBL/GenBank/DDBJ databases">
        <authorList>
            <person name="Smet A."/>
        </authorList>
    </citation>
    <scope>NUCLEOTIDE SEQUENCE [LARGE SCALE GENOMIC DNA]</scope>
</reference>
<evidence type="ECO:0000313" key="2">
    <source>
        <dbReference type="EMBL" id="CRF41741.1"/>
    </source>
</evidence>
<accession>A0A0K2X6S6</accession>
<evidence type="ECO:0000313" key="3">
    <source>
        <dbReference type="EMBL" id="CRF42064.1"/>
    </source>
</evidence>
<dbReference type="EMBL" id="CDMN01000039">
    <property type="protein sequence ID" value="CRF44447.1"/>
    <property type="molecule type" value="Genomic_DNA"/>
</dbReference>
<dbReference type="Proteomes" id="UP000041394">
    <property type="component" value="Unassembled WGS sequence"/>
</dbReference>
<dbReference type="EMBL" id="CDMG01000004">
    <property type="protein sequence ID" value="CRI32234.1"/>
    <property type="molecule type" value="Genomic_DNA"/>
</dbReference>
<gene>
    <name evidence="2" type="ORF">HAL011_15550</name>
    <name evidence="3" type="ORF">HAL013_02140</name>
    <name evidence="5" type="ORF">HAL07_07090</name>
    <name evidence="4" type="ORF">HAL09_10310</name>
</gene>
<dbReference type="AlphaFoldDB" id="A0A0K2X6S6"/>
<organism evidence="2 6">
    <name type="scientific">Helicobacter ailurogastricus</name>
    <dbReference type="NCBI Taxonomy" id="1578720"/>
    <lineage>
        <taxon>Bacteria</taxon>
        <taxon>Pseudomonadati</taxon>
        <taxon>Campylobacterota</taxon>
        <taxon>Epsilonproteobacteria</taxon>
        <taxon>Campylobacterales</taxon>
        <taxon>Helicobacteraceae</taxon>
        <taxon>Helicobacter</taxon>
    </lineage>
</organism>
<evidence type="ECO:0000313" key="7">
    <source>
        <dbReference type="Proteomes" id="UP000041394"/>
    </source>
</evidence>
<dbReference type="GeneID" id="82131689"/>
<dbReference type="Proteomes" id="UP000045175">
    <property type="component" value="Unassembled WGS sequence"/>
</dbReference>
<keyword evidence="6" id="KW-1185">Reference proteome</keyword>
<dbReference type="EMBL" id="CDML01000052">
    <property type="protein sequence ID" value="CRF41741.1"/>
    <property type="molecule type" value="Genomic_DNA"/>
</dbReference>
<proteinExistence type="predicted"/>
<evidence type="ECO:0000313" key="6">
    <source>
        <dbReference type="Proteomes" id="UP000038622"/>
    </source>
</evidence>